<dbReference type="RefSeq" id="YP_009611825.1">
    <property type="nucleotide sequence ID" value="NC_042013.1"/>
</dbReference>
<reference evidence="1 2" key="1">
    <citation type="submission" date="2017-06" db="EMBL/GenBank/DDBJ databases">
        <authorList>
            <person name="Kim H.J."/>
            <person name="Triplett B.A."/>
        </authorList>
    </citation>
    <scope>NUCLEOTIDE SEQUENCE [LARGE SCALE GENOMIC DNA]</scope>
</reference>
<dbReference type="KEGG" id="vg:40088163"/>
<evidence type="ECO:0000313" key="1">
    <source>
        <dbReference type="EMBL" id="AUZ94942.1"/>
    </source>
</evidence>
<name>A0A2L0UZF6_9CAUD</name>
<keyword evidence="2" id="KW-1185">Reference proteome</keyword>
<dbReference type="GeneID" id="40088163"/>
<dbReference type="EMBL" id="MF403008">
    <property type="protein sequence ID" value="AUZ94942.1"/>
    <property type="molecule type" value="Genomic_DNA"/>
</dbReference>
<proteinExistence type="predicted"/>
<sequence length="67" mass="7383">MEKFILIIALSGSGNGNATEITGASWPTKEKCKAAAVEMLNDMQYVSGNQPRMLQVNQFSCLRVENF</sequence>
<protein>
    <submittedName>
        <fullName evidence="1">Uncharacterized protein</fullName>
    </submittedName>
</protein>
<evidence type="ECO:0000313" key="2">
    <source>
        <dbReference type="Proteomes" id="UP000223025"/>
    </source>
</evidence>
<organism evidence="1 2">
    <name type="scientific">Agrobacterium phage Atu_ph07</name>
    <dbReference type="NCBI Taxonomy" id="2024264"/>
    <lineage>
        <taxon>Viruses</taxon>
        <taxon>Duplodnaviria</taxon>
        <taxon>Heunggongvirae</taxon>
        <taxon>Uroviricota</taxon>
        <taxon>Caudoviricetes</taxon>
        <taxon>Polybotosvirus</taxon>
        <taxon>Polybotosvirus Atuph07</taxon>
    </lineage>
</organism>
<dbReference type="Proteomes" id="UP000223025">
    <property type="component" value="Segment"/>
</dbReference>
<accession>A0A2L0UZF6</accession>